<dbReference type="Gene3D" id="3.30.70.270">
    <property type="match status" value="1"/>
</dbReference>
<keyword evidence="1" id="KW-1133">Transmembrane helix</keyword>
<name>A0A1Y0CGT7_9MYCO</name>
<keyword evidence="1" id="KW-0812">Transmembrane</keyword>
<dbReference type="InterPro" id="IPR029787">
    <property type="entry name" value="Nucleotide_cyclase"/>
</dbReference>
<dbReference type="SMART" id="SM00267">
    <property type="entry name" value="GGDEF"/>
    <property type="match status" value="1"/>
</dbReference>
<gene>
    <name evidence="3" type="ORF">BTO20_38340</name>
</gene>
<dbReference type="InterPro" id="IPR043128">
    <property type="entry name" value="Rev_trsase/Diguanyl_cyclase"/>
</dbReference>
<evidence type="ECO:0000259" key="2">
    <source>
        <dbReference type="PROSITE" id="PS50887"/>
    </source>
</evidence>
<evidence type="ECO:0000313" key="3">
    <source>
        <dbReference type="EMBL" id="ART74498.1"/>
    </source>
</evidence>
<feature type="transmembrane region" description="Helical" evidence="1">
    <location>
        <begin position="177"/>
        <end position="197"/>
    </location>
</feature>
<geneLocation type="plasmid" evidence="3 4">
    <name>unnamed3</name>
</geneLocation>
<dbReference type="InterPro" id="IPR000160">
    <property type="entry name" value="GGDEF_dom"/>
</dbReference>
<dbReference type="NCBIfam" id="TIGR00254">
    <property type="entry name" value="GGDEF"/>
    <property type="match status" value="1"/>
</dbReference>
<dbReference type="PANTHER" id="PTHR45138">
    <property type="entry name" value="REGULATORY COMPONENTS OF SENSORY TRANSDUCTION SYSTEM"/>
    <property type="match status" value="1"/>
</dbReference>
<dbReference type="SUPFAM" id="SSF55073">
    <property type="entry name" value="Nucleotide cyclase"/>
    <property type="match status" value="1"/>
</dbReference>
<dbReference type="CDD" id="cd01949">
    <property type="entry name" value="GGDEF"/>
    <property type="match status" value="1"/>
</dbReference>
<feature type="domain" description="GGDEF" evidence="2">
    <location>
        <begin position="238"/>
        <end position="371"/>
    </location>
</feature>
<protein>
    <submittedName>
        <fullName evidence="3">GGDEF domain-containing protein</fullName>
    </submittedName>
</protein>
<accession>A0A1Y0CGT7</accession>
<evidence type="ECO:0000313" key="4">
    <source>
        <dbReference type="Proteomes" id="UP000195331"/>
    </source>
</evidence>
<dbReference type="EMBL" id="CP020812">
    <property type="protein sequence ID" value="ART74498.1"/>
    <property type="molecule type" value="Genomic_DNA"/>
</dbReference>
<dbReference type="InterPro" id="IPR050469">
    <property type="entry name" value="Diguanylate_Cyclase"/>
</dbReference>
<organism evidence="3 4">
    <name type="scientific">Mycobacterium dioxanotrophicus</name>
    <dbReference type="NCBI Taxonomy" id="482462"/>
    <lineage>
        <taxon>Bacteria</taxon>
        <taxon>Bacillati</taxon>
        <taxon>Actinomycetota</taxon>
        <taxon>Actinomycetes</taxon>
        <taxon>Mycobacteriales</taxon>
        <taxon>Mycobacteriaceae</taxon>
        <taxon>Mycobacterium</taxon>
    </lineage>
</organism>
<dbReference type="Pfam" id="PF00990">
    <property type="entry name" value="GGDEF"/>
    <property type="match status" value="1"/>
</dbReference>
<dbReference type="KEGG" id="mdx:BTO20_38340"/>
<feature type="transmembrane region" description="Helical" evidence="1">
    <location>
        <begin position="146"/>
        <end position="165"/>
    </location>
</feature>
<feature type="transmembrane region" description="Helical" evidence="1">
    <location>
        <begin position="40"/>
        <end position="61"/>
    </location>
</feature>
<keyword evidence="1" id="KW-0472">Membrane</keyword>
<evidence type="ECO:0000256" key="1">
    <source>
        <dbReference type="SAM" id="Phobius"/>
    </source>
</evidence>
<proteinExistence type="predicted"/>
<dbReference type="GO" id="GO:0052621">
    <property type="term" value="F:diguanylate cyclase activity"/>
    <property type="evidence" value="ECO:0007669"/>
    <property type="project" value="TreeGrafter"/>
</dbReference>
<reference evidence="3 4" key="1">
    <citation type="submission" date="2017-04" db="EMBL/GenBank/DDBJ databases">
        <title>Whole Genome Sequence of 1,4-Dioxane Degrading Bacterium Mycobacterium dioxanotrophicus PH-06.</title>
        <authorList>
            <person name="He Y."/>
        </authorList>
    </citation>
    <scope>NUCLEOTIDE SEQUENCE [LARGE SCALE GENOMIC DNA]</scope>
    <source>
        <strain evidence="3 4">PH-06</strain>
        <plasmid evidence="3 4">unnamed3</plasmid>
    </source>
</reference>
<dbReference type="PROSITE" id="PS50887">
    <property type="entry name" value="GGDEF"/>
    <property type="match status" value="1"/>
</dbReference>
<dbReference type="PANTHER" id="PTHR45138:SF9">
    <property type="entry name" value="DIGUANYLATE CYCLASE DGCM-RELATED"/>
    <property type="match status" value="1"/>
</dbReference>
<dbReference type="AlphaFoldDB" id="A0A1Y0CGT7"/>
<keyword evidence="4" id="KW-1185">Reference proteome</keyword>
<sequence length="371" mass="39731">MRGDLRSFRVFGRHLDDWWQEPVDYSAYVQYFARRSLAGAIRVMIGAGIGLISIITAAGLLPAVEPASTPQQVVLITFATVNTFWAVMWCVRPWPTRRQSRAFVISSDIGIAAIGLTGSSWLMGLFALNCFALISVYLMFFDGPKALTLHTGLILVTTVAFIALASRDEALSGALAGRILGAVIPVIATPLGIQFGIRMLRTDANKSSIDALTGLLNRRGLYLHFGDLLESNATSTEGTVTVIVVDLDRFKDVNDTHGHAVGDEVLVRSARLIAATSGSQALIARIGGEEFAIIDTTTPSRGAETAEAVRRAIAAGGPPEITASVGITSANRTDFIASNERPQLVLDTVIARADHAMFRAKRNGGNATHQL</sequence>
<keyword evidence="3" id="KW-0614">Plasmid</keyword>
<dbReference type="Proteomes" id="UP000195331">
    <property type="component" value="Plasmid unnamed3"/>
</dbReference>
<dbReference type="OrthoDB" id="23692at2"/>
<feature type="transmembrane region" description="Helical" evidence="1">
    <location>
        <begin position="111"/>
        <end position="140"/>
    </location>
</feature>
<feature type="transmembrane region" description="Helical" evidence="1">
    <location>
        <begin position="73"/>
        <end position="91"/>
    </location>
</feature>